<evidence type="ECO:0000313" key="14">
    <source>
        <dbReference type="EMBL" id="NYS24172.1"/>
    </source>
</evidence>
<dbReference type="InterPro" id="IPR035907">
    <property type="entry name" value="Hppk_sf"/>
</dbReference>
<keyword evidence="9" id="KW-0289">Folate biosynthesis</keyword>
<dbReference type="PANTHER" id="PTHR43071:SF1">
    <property type="entry name" value="2-AMINO-4-HYDROXY-6-HYDROXYMETHYLDIHYDROPTERIDINE PYROPHOSPHOKINASE"/>
    <property type="match status" value="1"/>
</dbReference>
<dbReference type="EMBL" id="JACBXS010000006">
    <property type="protein sequence ID" value="NYS24172.1"/>
    <property type="molecule type" value="Genomic_DNA"/>
</dbReference>
<comment type="similarity">
    <text evidence="2">Belongs to the HPPK family.</text>
</comment>
<accession>A0A7Z0KWK9</accession>
<evidence type="ECO:0000256" key="5">
    <source>
        <dbReference type="ARBA" id="ARBA00022679"/>
    </source>
</evidence>
<evidence type="ECO:0000256" key="8">
    <source>
        <dbReference type="ARBA" id="ARBA00022840"/>
    </source>
</evidence>
<evidence type="ECO:0000313" key="15">
    <source>
        <dbReference type="Proteomes" id="UP000529417"/>
    </source>
</evidence>
<comment type="pathway">
    <text evidence="1">Cofactor biosynthesis; tetrahydrofolate biosynthesis; 2-amino-4-hydroxy-6-hydroxymethyl-7,8-dihydropteridine diphosphate from 7,8-dihydroneopterin triphosphate: step 4/4.</text>
</comment>
<dbReference type="NCBIfam" id="TIGR01498">
    <property type="entry name" value="folK"/>
    <property type="match status" value="1"/>
</dbReference>
<evidence type="ECO:0000256" key="11">
    <source>
        <dbReference type="ARBA" id="ARBA00029766"/>
    </source>
</evidence>
<feature type="domain" description="7,8-dihydro-6-hydroxymethylpterin-pyrophosphokinase" evidence="13">
    <location>
        <begin position="80"/>
        <end position="91"/>
    </location>
</feature>
<evidence type="ECO:0000256" key="10">
    <source>
        <dbReference type="ARBA" id="ARBA00029409"/>
    </source>
</evidence>
<dbReference type="UniPathway" id="UPA00077">
    <property type="reaction ID" value="UER00155"/>
</dbReference>
<dbReference type="GO" id="GO:0046654">
    <property type="term" value="P:tetrahydrofolate biosynthetic process"/>
    <property type="evidence" value="ECO:0007669"/>
    <property type="project" value="UniProtKB-UniPathway"/>
</dbReference>
<dbReference type="PROSITE" id="PS00794">
    <property type="entry name" value="HPPK"/>
    <property type="match status" value="1"/>
</dbReference>
<name>A0A7Z0KWK9_9RHOB</name>
<evidence type="ECO:0000256" key="6">
    <source>
        <dbReference type="ARBA" id="ARBA00022741"/>
    </source>
</evidence>
<keyword evidence="8" id="KW-0067">ATP-binding</keyword>
<organism evidence="14 15">
    <name type="scientific">Rhabdonatronobacter sediminivivens</name>
    <dbReference type="NCBI Taxonomy" id="2743469"/>
    <lineage>
        <taxon>Bacteria</taxon>
        <taxon>Pseudomonadati</taxon>
        <taxon>Pseudomonadota</taxon>
        <taxon>Alphaproteobacteria</taxon>
        <taxon>Rhodobacterales</taxon>
        <taxon>Paracoccaceae</taxon>
        <taxon>Rhabdonatronobacter</taxon>
    </lineage>
</organism>
<evidence type="ECO:0000259" key="13">
    <source>
        <dbReference type="PROSITE" id="PS00794"/>
    </source>
</evidence>
<evidence type="ECO:0000256" key="2">
    <source>
        <dbReference type="ARBA" id="ARBA00005810"/>
    </source>
</evidence>
<evidence type="ECO:0000256" key="12">
    <source>
        <dbReference type="ARBA" id="ARBA00033413"/>
    </source>
</evidence>
<evidence type="ECO:0000256" key="9">
    <source>
        <dbReference type="ARBA" id="ARBA00022909"/>
    </source>
</evidence>
<evidence type="ECO:0000256" key="7">
    <source>
        <dbReference type="ARBA" id="ARBA00022777"/>
    </source>
</evidence>
<dbReference type="GO" id="GO:0005524">
    <property type="term" value="F:ATP binding"/>
    <property type="evidence" value="ECO:0007669"/>
    <property type="project" value="UniProtKB-KW"/>
</dbReference>
<keyword evidence="15" id="KW-1185">Reference proteome</keyword>
<evidence type="ECO:0000256" key="3">
    <source>
        <dbReference type="ARBA" id="ARBA00013253"/>
    </source>
</evidence>
<proteinExistence type="inferred from homology"/>
<evidence type="ECO:0000256" key="1">
    <source>
        <dbReference type="ARBA" id="ARBA00005051"/>
    </source>
</evidence>
<keyword evidence="5 14" id="KW-0808">Transferase</keyword>
<dbReference type="CDD" id="cd00483">
    <property type="entry name" value="HPPK"/>
    <property type="match status" value="1"/>
</dbReference>
<comment type="caution">
    <text evidence="14">The sequence shown here is derived from an EMBL/GenBank/DDBJ whole genome shotgun (WGS) entry which is preliminary data.</text>
</comment>
<dbReference type="AlphaFoldDB" id="A0A7Z0KWK9"/>
<dbReference type="SUPFAM" id="SSF55083">
    <property type="entry name" value="6-hydroxymethyl-7,8-dihydropterin pyrophosphokinase, HPPK"/>
    <property type="match status" value="1"/>
</dbReference>
<dbReference type="GO" id="GO:0003848">
    <property type="term" value="F:2-amino-4-hydroxy-6-hydroxymethyldihydropteridine diphosphokinase activity"/>
    <property type="evidence" value="ECO:0007669"/>
    <property type="project" value="UniProtKB-EC"/>
</dbReference>
<dbReference type="InterPro" id="IPR000550">
    <property type="entry name" value="Hppk"/>
</dbReference>
<dbReference type="Pfam" id="PF01288">
    <property type="entry name" value="HPPK"/>
    <property type="match status" value="1"/>
</dbReference>
<gene>
    <name evidence="14" type="primary">folK</name>
    <name evidence="14" type="ORF">HUK65_04135</name>
</gene>
<evidence type="ECO:0000256" key="4">
    <source>
        <dbReference type="ARBA" id="ARBA00016218"/>
    </source>
</evidence>
<dbReference type="PANTHER" id="PTHR43071">
    <property type="entry name" value="2-AMINO-4-HYDROXY-6-HYDROXYMETHYLDIHYDROPTERIDINE PYROPHOSPHOKINASE"/>
    <property type="match status" value="1"/>
</dbReference>
<dbReference type="Proteomes" id="UP000529417">
    <property type="component" value="Unassembled WGS sequence"/>
</dbReference>
<keyword evidence="6" id="KW-0547">Nucleotide-binding</keyword>
<sequence length="179" mass="19343">MPTQTGSPNEVITRAIGALKALAVGPVRSSRLYRTPAFPPGSGPDFVNAAAAFRTTLAAPELLQRLHEIEHRAGRQRRNRWGARTLDLDLLALDDLVCPDVAGFRAWADLPVDLAGQSAPQQLILPHPRLHERGFVLVPLADVAPDWVHPVFGQDVRRMCAALSPTARAEVVALDAESG</sequence>
<dbReference type="GO" id="GO:0046656">
    <property type="term" value="P:folic acid biosynthetic process"/>
    <property type="evidence" value="ECO:0007669"/>
    <property type="project" value="UniProtKB-KW"/>
</dbReference>
<protein>
    <recommendedName>
        <fullName evidence="4">2-amino-4-hydroxy-6-hydroxymethyldihydropteridine pyrophosphokinase</fullName>
        <ecNumber evidence="3">2.7.6.3</ecNumber>
    </recommendedName>
    <alternativeName>
        <fullName evidence="11">6-hydroxymethyl-7,8-dihydropterin pyrophosphokinase</fullName>
    </alternativeName>
    <alternativeName>
        <fullName evidence="12">7,8-dihydro-6-hydroxymethylpterin-pyrophosphokinase</fullName>
    </alternativeName>
</protein>
<reference evidence="14 15" key="1">
    <citation type="journal article" date="2000" name="Arch. Microbiol.">
        <title>Rhodobaca bogoriensis gen. nov. and sp. nov., an alkaliphilic purple nonsulfur bacterium from African Rift Valley soda lakes.</title>
        <authorList>
            <person name="Milford A.D."/>
            <person name="Achenbach L.A."/>
            <person name="Jung D.O."/>
            <person name="Madigan M.T."/>
        </authorList>
    </citation>
    <scope>NUCLEOTIDE SEQUENCE [LARGE SCALE GENOMIC DNA]</scope>
    <source>
        <strain evidence="14 15">2376</strain>
    </source>
</reference>
<comment type="function">
    <text evidence="10">Catalyzes the transfer of pyrophosphate from adenosine triphosphate (ATP) to 6-hydroxymethyl-7,8-dihydropterin, an enzymatic step in folate biosynthesis pathway.</text>
</comment>
<dbReference type="GO" id="GO:0016301">
    <property type="term" value="F:kinase activity"/>
    <property type="evidence" value="ECO:0007669"/>
    <property type="project" value="UniProtKB-KW"/>
</dbReference>
<dbReference type="EC" id="2.7.6.3" evidence="3"/>
<keyword evidence="7 14" id="KW-0418">Kinase</keyword>
<dbReference type="Gene3D" id="3.30.70.560">
    <property type="entry name" value="7,8-Dihydro-6-hydroxymethylpterin-pyrophosphokinase HPPK"/>
    <property type="match status" value="1"/>
</dbReference>